<proteinExistence type="inferred from homology"/>
<dbReference type="GO" id="GO:0030154">
    <property type="term" value="P:cell differentiation"/>
    <property type="evidence" value="ECO:0007669"/>
    <property type="project" value="UniProtKB-KW"/>
</dbReference>
<dbReference type="GO" id="GO:0008083">
    <property type="term" value="F:growth factor activity"/>
    <property type="evidence" value="ECO:0007669"/>
    <property type="project" value="InterPro"/>
</dbReference>
<name>A0A8C8SV35_9SAUR</name>
<dbReference type="InterPro" id="IPR008996">
    <property type="entry name" value="IL1/FGF"/>
</dbReference>
<evidence type="ECO:0000256" key="4">
    <source>
        <dbReference type="ARBA" id="ARBA00023246"/>
    </source>
</evidence>
<dbReference type="PANTHER" id="PTHR11486">
    <property type="entry name" value="FIBROBLAST GROWTH FACTOR"/>
    <property type="match status" value="1"/>
</dbReference>
<evidence type="ECO:0000256" key="3">
    <source>
        <dbReference type="ARBA" id="ARBA00022782"/>
    </source>
</evidence>
<keyword evidence="7" id="KW-1185">Reference proteome</keyword>
<sequence>MWGGSALASAESWLLLAALMWGARPPTLSHAAPLQNSSPLYQFDGQVRLRHLYTASADTQLYLEITAGGAVRGAPDQNPYTLMEIKAVKPGVIRIQAMKTLLFLCMDPSGQLHGAGSYSEEACNFREKVQRDGYNLYFSETYNVPVSLRPTGGPSGRGRPSPRLSHFLPMVSRVPVEPVLLEYDFYSDPPLDVESSDPLSMMGRLSRVLSPSYVF</sequence>
<reference evidence="6" key="2">
    <citation type="submission" date="2025-09" db="UniProtKB">
        <authorList>
            <consortium name="Ensembl"/>
        </authorList>
    </citation>
    <scope>IDENTIFICATION</scope>
</reference>
<reference evidence="6" key="1">
    <citation type="submission" date="2025-08" db="UniProtKB">
        <authorList>
            <consortium name="Ensembl"/>
        </authorList>
    </citation>
    <scope>IDENTIFICATION</scope>
</reference>
<feature type="signal peptide" evidence="5">
    <location>
        <begin position="1"/>
        <end position="31"/>
    </location>
</feature>
<dbReference type="Proteomes" id="UP000694393">
    <property type="component" value="Unplaced"/>
</dbReference>
<comment type="similarity">
    <text evidence="1 5">Belongs to the heparin-binding growth factors family.</text>
</comment>
<keyword evidence="5" id="KW-0732">Signal</keyword>
<dbReference type="InterPro" id="IPR002209">
    <property type="entry name" value="Fibroblast_GF_fam"/>
</dbReference>
<dbReference type="Gene3D" id="2.80.10.50">
    <property type="match status" value="1"/>
</dbReference>
<dbReference type="PRINTS" id="PR00262">
    <property type="entry name" value="IL1HBGF"/>
</dbReference>
<keyword evidence="3" id="KW-0221">Differentiation</keyword>
<evidence type="ECO:0000313" key="6">
    <source>
        <dbReference type="Ensembl" id="ENSPCEP00000025033.1"/>
    </source>
</evidence>
<dbReference type="Pfam" id="PF00167">
    <property type="entry name" value="FGF"/>
    <property type="match status" value="1"/>
</dbReference>
<protein>
    <recommendedName>
        <fullName evidence="5">Fibroblast growth factor</fullName>
        <shortName evidence="5">FGF</shortName>
    </recommendedName>
</protein>
<keyword evidence="2" id="KW-0217">Developmental protein</keyword>
<evidence type="ECO:0000256" key="2">
    <source>
        <dbReference type="ARBA" id="ARBA00022473"/>
    </source>
</evidence>
<evidence type="ECO:0000256" key="5">
    <source>
        <dbReference type="RuleBase" id="RU049442"/>
    </source>
</evidence>
<organism evidence="6 7">
    <name type="scientific">Pelusios castaneus</name>
    <name type="common">West African mud turtle</name>
    <dbReference type="NCBI Taxonomy" id="367368"/>
    <lineage>
        <taxon>Eukaryota</taxon>
        <taxon>Metazoa</taxon>
        <taxon>Chordata</taxon>
        <taxon>Craniata</taxon>
        <taxon>Vertebrata</taxon>
        <taxon>Euteleostomi</taxon>
        <taxon>Archelosauria</taxon>
        <taxon>Testudinata</taxon>
        <taxon>Testudines</taxon>
        <taxon>Pleurodira</taxon>
        <taxon>Pelomedusidae</taxon>
        <taxon>Pelusios</taxon>
    </lineage>
</organism>
<dbReference type="AlphaFoldDB" id="A0A8C8SV35"/>
<evidence type="ECO:0000256" key="1">
    <source>
        <dbReference type="ARBA" id="ARBA00007936"/>
    </source>
</evidence>
<dbReference type="Ensembl" id="ENSPCET00000025873.1">
    <property type="protein sequence ID" value="ENSPCEP00000025033.1"/>
    <property type="gene ID" value="ENSPCEG00000018892.1"/>
</dbReference>
<evidence type="ECO:0000313" key="7">
    <source>
        <dbReference type="Proteomes" id="UP000694393"/>
    </source>
</evidence>
<keyword evidence="4" id="KW-0497">Mitogen</keyword>
<dbReference type="GO" id="GO:0051781">
    <property type="term" value="P:positive regulation of cell division"/>
    <property type="evidence" value="ECO:0007669"/>
    <property type="project" value="UniProtKB-KW"/>
</dbReference>
<accession>A0A8C8SV35</accession>
<dbReference type="PROSITE" id="PS00247">
    <property type="entry name" value="HBGF_FGF"/>
    <property type="match status" value="1"/>
</dbReference>
<feature type="chain" id="PRO_5034718229" description="Fibroblast growth factor" evidence="5">
    <location>
        <begin position="32"/>
        <end position="215"/>
    </location>
</feature>
<dbReference type="SUPFAM" id="SSF50353">
    <property type="entry name" value="Cytokine"/>
    <property type="match status" value="1"/>
</dbReference>
<dbReference type="SMART" id="SM00442">
    <property type="entry name" value="FGF"/>
    <property type="match status" value="1"/>
</dbReference>